<dbReference type="Proteomes" id="UP000265618">
    <property type="component" value="Unassembled WGS sequence"/>
</dbReference>
<proteinExistence type="predicted"/>
<sequence length="54" mass="6005">MSPLDLYDPRVQAVAEFNSLVGGTCSFVLCLVSIVTLTWVLPKHRSVGMWPTRL</sequence>
<gene>
    <name evidence="2" type="ORF">KIPB_003515</name>
</gene>
<dbReference type="EMBL" id="BDIP01000680">
    <property type="protein sequence ID" value="GCA62435.1"/>
    <property type="molecule type" value="Genomic_DNA"/>
</dbReference>
<evidence type="ECO:0000256" key="1">
    <source>
        <dbReference type="SAM" id="Phobius"/>
    </source>
</evidence>
<dbReference type="AlphaFoldDB" id="A0A391NKN9"/>
<feature type="transmembrane region" description="Helical" evidence="1">
    <location>
        <begin position="20"/>
        <end position="41"/>
    </location>
</feature>
<accession>A0A391NKN9</accession>
<protein>
    <submittedName>
        <fullName evidence="2">Uncharacterized protein</fullName>
    </submittedName>
</protein>
<evidence type="ECO:0000313" key="3">
    <source>
        <dbReference type="Proteomes" id="UP000265618"/>
    </source>
</evidence>
<reference evidence="2 3" key="1">
    <citation type="journal article" date="2018" name="PLoS ONE">
        <title>The draft genome of Kipferlia bialata reveals reductive genome evolution in fornicate parasites.</title>
        <authorList>
            <person name="Tanifuji G."/>
            <person name="Takabayashi S."/>
            <person name="Kume K."/>
            <person name="Takagi M."/>
            <person name="Nakayama T."/>
            <person name="Kamikawa R."/>
            <person name="Inagaki Y."/>
            <person name="Hashimoto T."/>
        </authorList>
    </citation>
    <scope>NUCLEOTIDE SEQUENCE [LARGE SCALE GENOMIC DNA]</scope>
    <source>
        <strain evidence="2">NY0173</strain>
    </source>
</reference>
<keyword evidence="3" id="KW-1185">Reference proteome</keyword>
<comment type="caution">
    <text evidence="2">The sequence shown here is derived from an EMBL/GenBank/DDBJ whole genome shotgun (WGS) entry which is preliminary data.</text>
</comment>
<keyword evidence="1" id="KW-0472">Membrane</keyword>
<organism evidence="2 3">
    <name type="scientific">Kipferlia bialata</name>
    <dbReference type="NCBI Taxonomy" id="797122"/>
    <lineage>
        <taxon>Eukaryota</taxon>
        <taxon>Metamonada</taxon>
        <taxon>Carpediemonas-like organisms</taxon>
        <taxon>Kipferlia</taxon>
    </lineage>
</organism>
<feature type="non-terminal residue" evidence="2">
    <location>
        <position position="1"/>
    </location>
</feature>
<keyword evidence="1" id="KW-0812">Transmembrane</keyword>
<name>A0A391NKN9_9EUKA</name>
<keyword evidence="1" id="KW-1133">Transmembrane helix</keyword>
<evidence type="ECO:0000313" key="2">
    <source>
        <dbReference type="EMBL" id="GCA62435.1"/>
    </source>
</evidence>